<dbReference type="Gene3D" id="3.90.1200.10">
    <property type="match status" value="1"/>
</dbReference>
<dbReference type="InterPro" id="IPR050249">
    <property type="entry name" value="Pseudomonas-type_ThrB"/>
</dbReference>
<gene>
    <name evidence="6" type="ORF">JTE90_009061</name>
</gene>
<evidence type="ECO:0000256" key="4">
    <source>
        <dbReference type="ARBA" id="ARBA00022679"/>
    </source>
</evidence>
<dbReference type="PANTHER" id="PTHR21064">
    <property type="entry name" value="AMINOGLYCOSIDE PHOSPHOTRANSFERASE DOMAIN-CONTAINING PROTEIN-RELATED"/>
    <property type="match status" value="1"/>
</dbReference>
<keyword evidence="4" id="KW-0808">Transferase</keyword>
<evidence type="ECO:0000313" key="7">
    <source>
        <dbReference type="Proteomes" id="UP000827092"/>
    </source>
</evidence>
<sequence>MHHGPYAWDLGMLLGHALLVKKMLDPLEAVGHAVAGYQSVRRLSEKELSFLKMVMECRICMMCLISTVVHKDPSNSYIAMMAALQPKIEVFKLLSNVDNESYLKIYGDYTNLV</sequence>
<dbReference type="Proteomes" id="UP000827092">
    <property type="component" value="Unassembled WGS sequence"/>
</dbReference>
<keyword evidence="7" id="KW-1185">Reference proteome</keyword>
<evidence type="ECO:0000256" key="5">
    <source>
        <dbReference type="ARBA" id="ARBA00022777"/>
    </source>
</evidence>
<comment type="caution">
    <text evidence="6">The sequence shown here is derived from an EMBL/GenBank/DDBJ whole genome shotgun (WGS) entry which is preliminary data.</text>
</comment>
<dbReference type="InterPro" id="IPR011009">
    <property type="entry name" value="Kinase-like_dom_sf"/>
</dbReference>
<evidence type="ECO:0000256" key="2">
    <source>
        <dbReference type="ARBA" id="ARBA00006219"/>
    </source>
</evidence>
<protein>
    <submittedName>
        <fullName evidence="6">Uncharacterized protein</fullName>
    </submittedName>
</protein>
<keyword evidence="3" id="KW-0963">Cytoplasm</keyword>
<organism evidence="6 7">
    <name type="scientific">Oedothorax gibbosus</name>
    <dbReference type="NCBI Taxonomy" id="931172"/>
    <lineage>
        <taxon>Eukaryota</taxon>
        <taxon>Metazoa</taxon>
        <taxon>Ecdysozoa</taxon>
        <taxon>Arthropoda</taxon>
        <taxon>Chelicerata</taxon>
        <taxon>Arachnida</taxon>
        <taxon>Araneae</taxon>
        <taxon>Araneomorphae</taxon>
        <taxon>Entelegynae</taxon>
        <taxon>Araneoidea</taxon>
        <taxon>Linyphiidae</taxon>
        <taxon>Erigoninae</taxon>
        <taxon>Oedothorax</taxon>
    </lineage>
</organism>
<comment type="similarity">
    <text evidence="2">Belongs to the aminoglycoside phosphotransferase family.</text>
</comment>
<accession>A0AAV6V2R4</accession>
<evidence type="ECO:0000256" key="3">
    <source>
        <dbReference type="ARBA" id="ARBA00022490"/>
    </source>
</evidence>
<dbReference type="GO" id="GO:0019202">
    <property type="term" value="F:amino acid kinase activity"/>
    <property type="evidence" value="ECO:0007669"/>
    <property type="project" value="TreeGrafter"/>
</dbReference>
<dbReference type="SUPFAM" id="SSF56112">
    <property type="entry name" value="Protein kinase-like (PK-like)"/>
    <property type="match status" value="1"/>
</dbReference>
<dbReference type="EMBL" id="JAFNEN010000199">
    <property type="protein sequence ID" value="KAG8189916.1"/>
    <property type="molecule type" value="Genomic_DNA"/>
</dbReference>
<reference evidence="6 7" key="1">
    <citation type="journal article" date="2022" name="Nat. Ecol. Evol.">
        <title>A masculinizing supergene underlies an exaggerated male reproductive morph in a spider.</title>
        <authorList>
            <person name="Hendrickx F."/>
            <person name="De Corte Z."/>
            <person name="Sonet G."/>
            <person name="Van Belleghem S.M."/>
            <person name="Kostlbacher S."/>
            <person name="Vangestel C."/>
        </authorList>
    </citation>
    <scope>NUCLEOTIDE SEQUENCE [LARGE SCALE GENOMIC DNA]</scope>
    <source>
        <strain evidence="6">W744_W776</strain>
    </source>
</reference>
<keyword evidence="5" id="KW-0418">Kinase</keyword>
<dbReference type="AlphaFoldDB" id="A0AAV6V2R4"/>
<evidence type="ECO:0000313" key="6">
    <source>
        <dbReference type="EMBL" id="KAG8189916.1"/>
    </source>
</evidence>
<dbReference type="PANTHER" id="PTHR21064:SF1">
    <property type="entry name" value="HYDROXYLYSINE KINASE"/>
    <property type="match status" value="1"/>
</dbReference>
<proteinExistence type="inferred from homology"/>
<evidence type="ECO:0000256" key="1">
    <source>
        <dbReference type="ARBA" id="ARBA00004496"/>
    </source>
</evidence>
<name>A0AAV6V2R4_9ARAC</name>
<dbReference type="GO" id="GO:0005737">
    <property type="term" value="C:cytoplasm"/>
    <property type="evidence" value="ECO:0007669"/>
    <property type="project" value="UniProtKB-SubCell"/>
</dbReference>
<comment type="subcellular location">
    <subcellularLocation>
        <location evidence="1">Cytoplasm</location>
    </subcellularLocation>
</comment>